<dbReference type="PANTHER" id="PTHR11089:SF30">
    <property type="entry name" value="GUANINE NUCLEOTIDE-BINDING PROTEIN-LIKE 3 HOMOLOG"/>
    <property type="match status" value="1"/>
</dbReference>
<dbReference type="InterPro" id="IPR027417">
    <property type="entry name" value="P-loop_NTPase"/>
</dbReference>
<dbReference type="FunFam" id="1.10.1580.10:FF:000002">
    <property type="entry name" value="Guanine nucleotide-binding protein-like 3 (nucleolar)-like"/>
    <property type="match status" value="1"/>
</dbReference>
<name>A0A1Y2FA01_9BASI</name>
<dbReference type="AlphaFoldDB" id="A0A1Y2FA01"/>
<feature type="compositionally biased region" description="Basic residues" evidence="6">
    <location>
        <begin position="19"/>
        <end position="35"/>
    </location>
</feature>
<dbReference type="InterPro" id="IPR050755">
    <property type="entry name" value="TRAFAC_YlqF/YawG_RiboMat"/>
</dbReference>
<feature type="compositionally biased region" description="Acidic residues" evidence="6">
    <location>
        <begin position="509"/>
        <end position="518"/>
    </location>
</feature>
<dbReference type="InterPro" id="IPR030378">
    <property type="entry name" value="G_CP_dom"/>
</dbReference>
<dbReference type="STRING" id="106004.A0A1Y2FA01"/>
<keyword evidence="3" id="KW-0175">Coiled coil</keyword>
<keyword evidence="4" id="KW-0342">GTP-binding</keyword>
<dbReference type="GO" id="GO:0051239">
    <property type="term" value="P:regulation of multicellular organismal process"/>
    <property type="evidence" value="ECO:0007669"/>
    <property type="project" value="UniProtKB-ARBA"/>
</dbReference>
<keyword evidence="5" id="KW-0539">Nucleus</keyword>
<evidence type="ECO:0000256" key="2">
    <source>
        <dbReference type="ARBA" id="ARBA00022741"/>
    </source>
</evidence>
<feature type="compositionally biased region" description="Acidic residues" evidence="6">
    <location>
        <begin position="645"/>
        <end position="654"/>
    </location>
</feature>
<comment type="caution">
    <text evidence="8">The sequence shown here is derived from an EMBL/GenBank/DDBJ whole genome shotgun (WGS) entry which is preliminary data.</text>
</comment>
<gene>
    <name evidence="8" type="ORF">BCR35DRAFT_279109</name>
</gene>
<evidence type="ECO:0000256" key="3">
    <source>
        <dbReference type="ARBA" id="ARBA00023054"/>
    </source>
</evidence>
<evidence type="ECO:0000256" key="1">
    <source>
        <dbReference type="ARBA" id="ARBA00004604"/>
    </source>
</evidence>
<comment type="subcellular location">
    <subcellularLocation>
        <location evidence="1">Nucleus</location>
        <location evidence="1">Nucleolus</location>
    </subcellularLocation>
</comment>
<dbReference type="GO" id="GO:0005525">
    <property type="term" value="F:GTP binding"/>
    <property type="evidence" value="ECO:0007669"/>
    <property type="project" value="UniProtKB-KW"/>
</dbReference>
<dbReference type="FunFam" id="3.40.50.300:FF:000571">
    <property type="entry name" value="Guanine nucleotide-binding protein-like NSN1"/>
    <property type="match status" value="1"/>
</dbReference>
<dbReference type="PROSITE" id="PS51721">
    <property type="entry name" value="G_CP"/>
    <property type="match status" value="1"/>
</dbReference>
<evidence type="ECO:0000313" key="8">
    <source>
        <dbReference type="EMBL" id="ORY80752.1"/>
    </source>
</evidence>
<dbReference type="InterPro" id="IPR006073">
    <property type="entry name" value="GTP-bd"/>
</dbReference>
<dbReference type="SUPFAM" id="SSF52540">
    <property type="entry name" value="P-loop containing nucleoside triphosphate hydrolases"/>
    <property type="match status" value="1"/>
</dbReference>
<protein>
    <recommendedName>
        <fullName evidence="7">CP-type G domain-containing protein</fullName>
    </recommendedName>
</protein>
<evidence type="ECO:0000256" key="6">
    <source>
        <dbReference type="SAM" id="MobiDB-lite"/>
    </source>
</evidence>
<dbReference type="OrthoDB" id="444945at2759"/>
<dbReference type="PANTHER" id="PTHR11089">
    <property type="entry name" value="GTP-BINDING PROTEIN-RELATED"/>
    <property type="match status" value="1"/>
</dbReference>
<evidence type="ECO:0000313" key="9">
    <source>
        <dbReference type="Proteomes" id="UP000193467"/>
    </source>
</evidence>
<dbReference type="Gene3D" id="1.10.1580.10">
    <property type="match status" value="1"/>
</dbReference>
<dbReference type="EMBL" id="MCGR01000024">
    <property type="protein sequence ID" value="ORY80752.1"/>
    <property type="molecule type" value="Genomic_DNA"/>
</dbReference>
<dbReference type="InterPro" id="IPR023179">
    <property type="entry name" value="GTP-bd_ortho_bundle_sf"/>
</dbReference>
<feature type="compositionally biased region" description="Basic and acidic residues" evidence="6">
    <location>
        <begin position="36"/>
        <end position="48"/>
    </location>
</feature>
<organism evidence="8 9">
    <name type="scientific">Leucosporidium creatinivorum</name>
    <dbReference type="NCBI Taxonomy" id="106004"/>
    <lineage>
        <taxon>Eukaryota</taxon>
        <taxon>Fungi</taxon>
        <taxon>Dikarya</taxon>
        <taxon>Basidiomycota</taxon>
        <taxon>Pucciniomycotina</taxon>
        <taxon>Microbotryomycetes</taxon>
        <taxon>Leucosporidiales</taxon>
        <taxon>Leucosporidium</taxon>
    </lineage>
</organism>
<dbReference type="InterPro" id="IPR014813">
    <property type="entry name" value="Gnl3_N_dom"/>
</dbReference>
<keyword evidence="9" id="KW-1185">Reference proteome</keyword>
<dbReference type="Pfam" id="PF08701">
    <property type="entry name" value="GN3L_Grn1"/>
    <property type="match status" value="1"/>
</dbReference>
<sequence length="699" mass="75119">MVKIRKKTSKRTSSAMMAKVKRKVSEKHKKDKKAAKKDVTWKSNKPKEIGIPNSFPYKDQLLAEAQAEKIRAEEEKAAKREALRNGTATLASTAALAAALAADSQRAEEDMFDTEDPEDDEEKQVQDASLKLHAKSLRKVLEASDVLIEVLDARDPIGTRCRAVERELKSLDGGRKKLVLVLNKIDLVPPPVVQAWLTHLRLQAPTIPFKSSTQQQRNHLSASSTHAPNSASGSSTKPLMELIKGFRLASAPSQSGSTENRVKQSLTIGLIGHPNVGKSSLINTLKRSKACSVAPTPGWTKEVQEVSLEKGVRVLDCPGVVVEARGEVEGSLRGMVKPEDVRDPKAPVELILKRCKKEHLQMLYNIPAFEGTLGFLLEVAKAKGRLRKGGVPDVDGTARSILRDWVAGRIPYYTSPPAVASTSALQSVTSSAATPLVNVSAADVNSATLLTEFAPAFDLAALFGEADAVAFGEDGEAGVAGAGVTGKGVKMDGFEGESEDANVGWITGEGDEEDDDMEAEDDMADVDDLMDDEDVEDEDAEMDAMDEDVPAPIVPTPKKSLLKTNKRAAPEIVSVAPVGKKAKAVSFSSKPLGPTGSTITANAATLNSKAIMDEAESISLNKSIKKNAKKDKKKANKEKKAIQEVEGEFGEDAEMPSRPRGARTVGGSAVDDAYDFAEFFGPNKGKQVVPMENDYDEEL</sequence>
<dbReference type="Proteomes" id="UP000193467">
    <property type="component" value="Unassembled WGS sequence"/>
</dbReference>
<dbReference type="Gene3D" id="3.40.50.300">
    <property type="entry name" value="P-loop containing nucleotide triphosphate hydrolases"/>
    <property type="match status" value="1"/>
</dbReference>
<dbReference type="PRINTS" id="PR00326">
    <property type="entry name" value="GTP1OBG"/>
</dbReference>
<keyword evidence="2" id="KW-0547">Nucleotide-binding</keyword>
<evidence type="ECO:0000256" key="5">
    <source>
        <dbReference type="ARBA" id="ARBA00023242"/>
    </source>
</evidence>
<dbReference type="InParanoid" id="A0A1Y2FA01"/>
<dbReference type="FunCoup" id="A0A1Y2FA01">
    <property type="interactions" value="373"/>
</dbReference>
<feature type="domain" description="CP-type G" evidence="7">
    <location>
        <begin position="134"/>
        <end position="323"/>
    </location>
</feature>
<feature type="compositionally biased region" description="Basic residues" evidence="6">
    <location>
        <begin position="1"/>
        <end position="10"/>
    </location>
</feature>
<evidence type="ECO:0000256" key="4">
    <source>
        <dbReference type="ARBA" id="ARBA00023134"/>
    </source>
</evidence>
<accession>A0A1Y2FA01</accession>
<feature type="region of interest" description="Disordered" evidence="6">
    <location>
        <begin position="621"/>
        <end position="667"/>
    </location>
</feature>
<dbReference type="GO" id="GO:0005730">
    <property type="term" value="C:nucleolus"/>
    <property type="evidence" value="ECO:0007669"/>
    <property type="project" value="UniProtKB-SubCell"/>
</dbReference>
<dbReference type="GO" id="GO:0050793">
    <property type="term" value="P:regulation of developmental process"/>
    <property type="evidence" value="ECO:0007669"/>
    <property type="project" value="UniProtKB-ARBA"/>
</dbReference>
<evidence type="ECO:0000259" key="7">
    <source>
        <dbReference type="PROSITE" id="PS51721"/>
    </source>
</evidence>
<dbReference type="CDD" id="cd04178">
    <property type="entry name" value="Nucleostemin_like"/>
    <property type="match status" value="1"/>
</dbReference>
<feature type="compositionally biased region" description="Basic residues" evidence="6">
    <location>
        <begin position="623"/>
        <end position="637"/>
    </location>
</feature>
<proteinExistence type="predicted"/>
<feature type="region of interest" description="Disordered" evidence="6">
    <location>
        <begin position="1"/>
        <end position="53"/>
    </location>
</feature>
<feature type="region of interest" description="Disordered" evidence="6">
    <location>
        <begin position="210"/>
        <end position="236"/>
    </location>
</feature>
<feature type="region of interest" description="Disordered" evidence="6">
    <location>
        <begin position="492"/>
        <end position="518"/>
    </location>
</feature>
<reference evidence="8 9" key="1">
    <citation type="submission" date="2016-07" db="EMBL/GenBank/DDBJ databases">
        <title>Pervasive Adenine N6-methylation of Active Genes in Fungi.</title>
        <authorList>
            <consortium name="DOE Joint Genome Institute"/>
            <person name="Mondo S.J."/>
            <person name="Dannebaum R.O."/>
            <person name="Kuo R.C."/>
            <person name="Labutti K."/>
            <person name="Haridas S."/>
            <person name="Kuo A."/>
            <person name="Salamov A."/>
            <person name="Ahrendt S.R."/>
            <person name="Lipzen A."/>
            <person name="Sullivan W."/>
            <person name="Andreopoulos W.B."/>
            <person name="Clum A."/>
            <person name="Lindquist E."/>
            <person name="Daum C."/>
            <person name="Ramamoorthy G.K."/>
            <person name="Gryganskyi A."/>
            <person name="Culley D."/>
            <person name="Magnuson J.K."/>
            <person name="James T.Y."/>
            <person name="O'Malley M.A."/>
            <person name="Stajich J.E."/>
            <person name="Spatafora J.W."/>
            <person name="Visel A."/>
            <person name="Grigoriev I.V."/>
        </authorList>
    </citation>
    <scope>NUCLEOTIDE SEQUENCE [LARGE SCALE GENOMIC DNA]</scope>
    <source>
        <strain evidence="8 9">62-1032</strain>
    </source>
</reference>
<dbReference type="Pfam" id="PF01926">
    <property type="entry name" value="MMR_HSR1"/>
    <property type="match status" value="1"/>
</dbReference>